<dbReference type="Gene3D" id="2.170.140.10">
    <property type="entry name" value="Chitin binding domain"/>
    <property type="match status" value="1"/>
</dbReference>
<organism evidence="3">
    <name type="scientific">Aspergillus niger</name>
    <dbReference type="NCBI Taxonomy" id="5061"/>
    <lineage>
        <taxon>Eukaryota</taxon>
        <taxon>Fungi</taxon>
        <taxon>Dikarya</taxon>
        <taxon>Ascomycota</taxon>
        <taxon>Pezizomycotina</taxon>
        <taxon>Eurotiomycetes</taxon>
        <taxon>Eurotiomycetidae</taxon>
        <taxon>Eurotiales</taxon>
        <taxon>Aspergillaceae</taxon>
        <taxon>Aspergillus</taxon>
        <taxon>Aspergillus subgen. Circumdati</taxon>
    </lineage>
</organism>
<sequence length="228" mass="25118">MIYYIHLFAITAYLFLPASAQDNSSGSPAGPIGDIVCATAVQEVANMPYPGDCSKWIKCDTEYAGTATVYTCDEGLWFSFDVQTCVWPDQSGCVDGMGIRCSSPSLLLYGIQGIWLFSTIDSVAQALSASKDSNSDEHKSNTQPYTEYYSPTLTTLLLYYSSHSYNSSYHLMSLLRIDYPCKITGSLSTTVLNSVKVLISLTFYTSHTSISKFVSNISKRHDKMLLSL</sequence>
<dbReference type="AlphaFoldDB" id="A0AAJ8BN00"/>
<feature type="chain" id="PRO_5044813659" description="Chitin-binding type-2 domain-containing protein" evidence="1">
    <location>
        <begin position="21"/>
        <end position="228"/>
    </location>
</feature>
<proteinExistence type="predicted"/>
<dbReference type="GeneID" id="84590590"/>
<dbReference type="Pfam" id="PF01607">
    <property type="entry name" value="CBM_14"/>
    <property type="match status" value="1"/>
</dbReference>
<protein>
    <recommendedName>
        <fullName evidence="2">Chitin-binding type-2 domain-containing protein</fullName>
    </recommendedName>
</protein>
<dbReference type="VEuPathDB" id="FungiDB:An03g00120"/>
<dbReference type="PROSITE" id="PS50940">
    <property type="entry name" value="CHIT_BIND_II"/>
    <property type="match status" value="1"/>
</dbReference>
<reference evidence="3" key="2">
    <citation type="submission" date="2025-08" db="UniProtKB">
        <authorList>
            <consortium name="RefSeq"/>
        </authorList>
    </citation>
    <scope>IDENTIFICATION</scope>
</reference>
<name>A0AAJ8BN00_ASPNG</name>
<dbReference type="InterPro" id="IPR002557">
    <property type="entry name" value="Chitin-bd_dom"/>
</dbReference>
<evidence type="ECO:0000256" key="1">
    <source>
        <dbReference type="SAM" id="SignalP"/>
    </source>
</evidence>
<evidence type="ECO:0000313" key="3">
    <source>
        <dbReference type="RefSeq" id="XP_059600152.1"/>
    </source>
</evidence>
<accession>A0AAJ8BN00</accession>
<reference evidence="3" key="1">
    <citation type="submission" date="2025-02" db="EMBL/GenBank/DDBJ databases">
        <authorList>
            <consortium name="NCBI Genome Project"/>
        </authorList>
    </citation>
    <scope>NUCLEOTIDE SEQUENCE</scope>
</reference>
<dbReference type="SUPFAM" id="SSF57625">
    <property type="entry name" value="Invertebrate chitin-binding proteins"/>
    <property type="match status" value="1"/>
</dbReference>
<evidence type="ECO:0000259" key="2">
    <source>
        <dbReference type="PROSITE" id="PS50940"/>
    </source>
</evidence>
<feature type="signal peptide" evidence="1">
    <location>
        <begin position="1"/>
        <end position="20"/>
    </location>
</feature>
<dbReference type="KEGG" id="ang:An03g00120"/>
<keyword evidence="1" id="KW-0732">Signal</keyword>
<dbReference type="RefSeq" id="XP_059600152.1">
    <property type="nucleotide sequence ID" value="XM_059746840.1"/>
</dbReference>
<gene>
    <name evidence="3" type="ORF">An03g00120</name>
</gene>
<feature type="domain" description="Chitin-binding type-2" evidence="2">
    <location>
        <begin position="34"/>
        <end position="95"/>
    </location>
</feature>
<dbReference type="SMART" id="SM00494">
    <property type="entry name" value="ChtBD2"/>
    <property type="match status" value="1"/>
</dbReference>
<dbReference type="InterPro" id="IPR036508">
    <property type="entry name" value="Chitin-bd_dom_sf"/>
</dbReference>